<keyword evidence="2" id="KW-1185">Reference proteome</keyword>
<dbReference type="PANTHER" id="PTHR15140:SF33">
    <property type="entry name" value="LATE BLIGHT RESISTANCE PROTEIN HOMOLOG R1A-3 ISOFORM X1"/>
    <property type="match status" value="1"/>
</dbReference>
<sequence>MSQLRHVCFSRLNILDPPPSGHTNDDGGDDFVLVNLQTLRNVINFKFSKDVVKRIPNIKELRVYYEGIVDWSSYCLNNLVQLINLETLSFEIHSGEELIPSELLENLTFPRSLKELTLRGTNLDWGDLGAKIGSLPHLQVLNLGKGSLVGPEWETVEGRFLSLKCLEISDLYDLIYWRTESWTHFPCLEHLSLTFLYNLKEIPSEIGETLKSIEMRYCNKSAYISAYQILKEQEDLGNQGLHVKVTVGSRMKQVVESLAGPNFEVENL</sequence>
<dbReference type="PANTHER" id="PTHR15140">
    <property type="entry name" value="TUBULIN-SPECIFIC CHAPERONE E"/>
    <property type="match status" value="1"/>
</dbReference>
<protein>
    <submittedName>
        <fullName evidence="1">Putative late blight resistance protein homolog r1b-13</fullName>
    </submittedName>
</protein>
<name>A0A830CVY4_9LAMI</name>
<evidence type="ECO:0000313" key="2">
    <source>
        <dbReference type="Proteomes" id="UP000653305"/>
    </source>
</evidence>
<proteinExistence type="predicted"/>
<dbReference type="EMBL" id="BMAC01000969">
    <property type="protein sequence ID" value="GFQ04728.1"/>
    <property type="molecule type" value="Genomic_DNA"/>
</dbReference>
<comment type="caution">
    <text evidence="1">The sequence shown here is derived from an EMBL/GenBank/DDBJ whole genome shotgun (WGS) entry which is preliminary data.</text>
</comment>
<dbReference type="InterPro" id="IPR032675">
    <property type="entry name" value="LRR_dom_sf"/>
</dbReference>
<dbReference type="OrthoDB" id="913621at2759"/>
<dbReference type="AlphaFoldDB" id="A0A830CVY4"/>
<dbReference type="SUPFAM" id="SSF52047">
    <property type="entry name" value="RNI-like"/>
    <property type="match status" value="1"/>
</dbReference>
<dbReference type="Proteomes" id="UP000653305">
    <property type="component" value="Unassembled WGS sequence"/>
</dbReference>
<evidence type="ECO:0000313" key="1">
    <source>
        <dbReference type="EMBL" id="GFQ04728.1"/>
    </source>
</evidence>
<accession>A0A830CVY4</accession>
<dbReference type="Gene3D" id="3.80.10.10">
    <property type="entry name" value="Ribonuclease Inhibitor"/>
    <property type="match status" value="1"/>
</dbReference>
<gene>
    <name evidence="1" type="ORF">PHJA_002616800</name>
</gene>
<reference evidence="1" key="1">
    <citation type="submission" date="2020-07" db="EMBL/GenBank/DDBJ databases">
        <title>Ethylene signaling mediates host invasion by parasitic plants.</title>
        <authorList>
            <person name="Yoshida S."/>
        </authorList>
    </citation>
    <scope>NUCLEOTIDE SEQUENCE</scope>
    <source>
        <strain evidence="1">Okayama</strain>
    </source>
</reference>
<organism evidence="1 2">
    <name type="scientific">Phtheirospermum japonicum</name>
    <dbReference type="NCBI Taxonomy" id="374723"/>
    <lineage>
        <taxon>Eukaryota</taxon>
        <taxon>Viridiplantae</taxon>
        <taxon>Streptophyta</taxon>
        <taxon>Embryophyta</taxon>
        <taxon>Tracheophyta</taxon>
        <taxon>Spermatophyta</taxon>
        <taxon>Magnoliopsida</taxon>
        <taxon>eudicotyledons</taxon>
        <taxon>Gunneridae</taxon>
        <taxon>Pentapetalae</taxon>
        <taxon>asterids</taxon>
        <taxon>lamiids</taxon>
        <taxon>Lamiales</taxon>
        <taxon>Orobanchaceae</taxon>
        <taxon>Orobanchaceae incertae sedis</taxon>
        <taxon>Phtheirospermum</taxon>
    </lineage>
</organism>